<dbReference type="Proteomes" id="UP000317238">
    <property type="component" value="Unassembled WGS sequence"/>
</dbReference>
<feature type="transmembrane region" description="Helical" evidence="8">
    <location>
        <begin position="6"/>
        <end position="23"/>
    </location>
</feature>
<comment type="similarity">
    <text evidence="2 7">Belongs to the sodium:solute symporter (SSF) (TC 2.A.21) family.</text>
</comment>
<reference evidence="9 10" key="1">
    <citation type="submission" date="2019-02" db="EMBL/GenBank/DDBJ databases">
        <title>Deep-cultivation of Planctomycetes and their phenomic and genomic characterization uncovers novel biology.</title>
        <authorList>
            <person name="Wiegand S."/>
            <person name="Jogler M."/>
            <person name="Boedeker C."/>
            <person name="Pinto D."/>
            <person name="Vollmers J."/>
            <person name="Rivas-Marin E."/>
            <person name="Kohn T."/>
            <person name="Peeters S.H."/>
            <person name="Heuer A."/>
            <person name="Rast P."/>
            <person name="Oberbeckmann S."/>
            <person name="Bunk B."/>
            <person name="Jeske O."/>
            <person name="Meyerdierks A."/>
            <person name="Storesund J.E."/>
            <person name="Kallscheuer N."/>
            <person name="Luecker S."/>
            <person name="Lage O.M."/>
            <person name="Pohl T."/>
            <person name="Merkel B.J."/>
            <person name="Hornburger P."/>
            <person name="Mueller R.-W."/>
            <person name="Bruemmer F."/>
            <person name="Labrenz M."/>
            <person name="Spormann A.M."/>
            <person name="Op Den Camp H."/>
            <person name="Overmann J."/>
            <person name="Amann R."/>
            <person name="Jetten M.S.M."/>
            <person name="Mascher T."/>
            <person name="Medema M.H."/>
            <person name="Devos D.P."/>
            <person name="Kaster A.-K."/>
            <person name="Ovreas L."/>
            <person name="Rohde M."/>
            <person name="Galperin M.Y."/>
            <person name="Jogler C."/>
        </authorList>
    </citation>
    <scope>NUCLEOTIDE SEQUENCE [LARGE SCALE GENOMIC DNA]</scope>
    <source>
        <strain evidence="9 10">Pan14r</strain>
    </source>
</reference>
<name>A0A5C5Y028_9PLAN</name>
<evidence type="ECO:0000256" key="6">
    <source>
        <dbReference type="ARBA" id="ARBA00023136"/>
    </source>
</evidence>
<protein>
    <submittedName>
        <fullName evidence="9">Putative transporter</fullName>
    </submittedName>
</protein>
<proteinExistence type="inferred from homology"/>
<keyword evidence="6 8" id="KW-0472">Membrane</keyword>
<dbReference type="InterPro" id="IPR038377">
    <property type="entry name" value="Na/Glc_symporter_sf"/>
</dbReference>
<comment type="caution">
    <text evidence="9">The sequence shown here is derived from an EMBL/GenBank/DDBJ whole genome shotgun (WGS) entry which is preliminary data.</text>
</comment>
<dbReference type="RefSeq" id="WP_146438639.1">
    <property type="nucleotide sequence ID" value="NZ_SJPL01000001.1"/>
</dbReference>
<feature type="transmembrane region" description="Helical" evidence="8">
    <location>
        <begin position="192"/>
        <end position="212"/>
    </location>
</feature>
<feature type="transmembrane region" description="Helical" evidence="8">
    <location>
        <begin position="421"/>
        <end position="445"/>
    </location>
</feature>
<feature type="transmembrane region" description="Helical" evidence="8">
    <location>
        <begin position="631"/>
        <end position="651"/>
    </location>
</feature>
<feature type="transmembrane region" description="Helical" evidence="8">
    <location>
        <begin position="43"/>
        <end position="63"/>
    </location>
</feature>
<dbReference type="GO" id="GO:0022857">
    <property type="term" value="F:transmembrane transporter activity"/>
    <property type="evidence" value="ECO:0007669"/>
    <property type="project" value="InterPro"/>
</dbReference>
<evidence type="ECO:0000256" key="7">
    <source>
        <dbReference type="RuleBase" id="RU362091"/>
    </source>
</evidence>
<evidence type="ECO:0000256" key="1">
    <source>
        <dbReference type="ARBA" id="ARBA00004141"/>
    </source>
</evidence>
<dbReference type="PANTHER" id="PTHR48086">
    <property type="entry name" value="SODIUM/PROLINE SYMPORTER-RELATED"/>
    <property type="match status" value="1"/>
</dbReference>
<feature type="transmembrane region" description="Helical" evidence="8">
    <location>
        <begin position="244"/>
        <end position="263"/>
    </location>
</feature>
<dbReference type="PANTHER" id="PTHR48086:SF7">
    <property type="entry name" value="SODIUM-SOLUTE SYMPORTER-RELATED"/>
    <property type="match status" value="1"/>
</dbReference>
<feature type="transmembrane region" description="Helical" evidence="8">
    <location>
        <begin position="284"/>
        <end position="306"/>
    </location>
</feature>
<dbReference type="GO" id="GO:0005886">
    <property type="term" value="C:plasma membrane"/>
    <property type="evidence" value="ECO:0007669"/>
    <property type="project" value="TreeGrafter"/>
</dbReference>
<keyword evidence="5 8" id="KW-1133">Transmembrane helix</keyword>
<feature type="transmembrane region" description="Helical" evidence="8">
    <location>
        <begin position="523"/>
        <end position="546"/>
    </location>
</feature>
<dbReference type="OrthoDB" id="9815743at2"/>
<evidence type="ECO:0000256" key="2">
    <source>
        <dbReference type="ARBA" id="ARBA00006434"/>
    </source>
</evidence>
<feature type="transmembrane region" description="Helical" evidence="8">
    <location>
        <begin position="160"/>
        <end position="180"/>
    </location>
</feature>
<dbReference type="EMBL" id="SJPL01000001">
    <property type="protein sequence ID" value="TWT69017.1"/>
    <property type="molecule type" value="Genomic_DNA"/>
</dbReference>
<feature type="transmembrane region" description="Helical" evidence="8">
    <location>
        <begin position="117"/>
        <end position="140"/>
    </location>
</feature>
<keyword evidence="4 8" id="KW-0812">Transmembrane</keyword>
<feature type="transmembrane region" description="Helical" evidence="8">
    <location>
        <begin position="597"/>
        <end position="619"/>
    </location>
</feature>
<dbReference type="InterPro" id="IPR050277">
    <property type="entry name" value="Sodium:Solute_Symporter"/>
</dbReference>
<organism evidence="9 10">
    <name type="scientific">Crateriforma conspicua</name>
    <dbReference type="NCBI Taxonomy" id="2527996"/>
    <lineage>
        <taxon>Bacteria</taxon>
        <taxon>Pseudomonadati</taxon>
        <taxon>Planctomycetota</taxon>
        <taxon>Planctomycetia</taxon>
        <taxon>Planctomycetales</taxon>
        <taxon>Planctomycetaceae</taxon>
        <taxon>Crateriforma</taxon>
    </lineage>
</organism>
<dbReference type="InterPro" id="IPR001734">
    <property type="entry name" value="Na/solute_symporter"/>
</dbReference>
<dbReference type="Pfam" id="PF00474">
    <property type="entry name" value="SSF"/>
    <property type="match status" value="1"/>
</dbReference>
<accession>A0A5C5Y028</accession>
<keyword evidence="3" id="KW-0813">Transport</keyword>
<evidence type="ECO:0000256" key="3">
    <source>
        <dbReference type="ARBA" id="ARBA00022448"/>
    </source>
</evidence>
<evidence type="ECO:0000313" key="9">
    <source>
        <dbReference type="EMBL" id="TWT69017.1"/>
    </source>
</evidence>
<evidence type="ECO:0000313" key="10">
    <source>
        <dbReference type="Proteomes" id="UP000317238"/>
    </source>
</evidence>
<feature type="transmembrane region" description="Helical" evidence="8">
    <location>
        <begin position="452"/>
        <end position="476"/>
    </location>
</feature>
<feature type="transmembrane region" description="Helical" evidence="8">
    <location>
        <begin position="396"/>
        <end position="415"/>
    </location>
</feature>
<feature type="transmembrane region" description="Helical" evidence="8">
    <location>
        <begin position="75"/>
        <end position="97"/>
    </location>
</feature>
<evidence type="ECO:0000256" key="5">
    <source>
        <dbReference type="ARBA" id="ARBA00022989"/>
    </source>
</evidence>
<sequence>MHLFDWIIVVSVMVSALAIAVYARRLVRSVSGYLVAERSAGRYLLVVSNGMAGLGAITIVAQFELFYDAGLTANWWMLLSIPATLVIALSGWVYYRFRQTRAMTLGEFLGQRYSQRFRVFAGVLAFVSGVLNFGIFPAVGSRFVMTLADLPESIWIGVDFPLQPILMVSMVGAATCIVLLGGQVVIILTDLLFGFVTMLSMFCVISYLWWWMDWAVLVDVFESDPVGHSRLDPFSSARLAGFNIWYFAIGILFSFYATMTFQGDTPYRAAPISPHESKMAAVLVEWRALSVRLMMMLVPLAAIILLEGGGNETLKQAVESKIASIDNPVVARQMTVPAAASVLLPVGLKGAFIVLVLGAFLSTHDTYLHAWASVFIRDVVQPLRSEPLSDKGEIRLLRFGVVTVAAMILAISLLIQPSDYLLKFMFLSASIFIGGAGAVLIGGLYTNWGNTWGAWASLSVGAAVATVGVIGQTFWIDRIYPWLSDSHPNWLEPLQKVLDAMTLGLPGIEFPVGDQQFPIDGQWWSLGTMVLATASYILGSVVQGLFMGWPTGDVTRFFVDGVNDVQRESGKVRRMLRSLFPSEEFTLGDKWIWGAKMAWTGGLGIVFVVGTTAACFFQVDGRWWATFWNGYIQATLVIALVTTCWFSVGAVGDLKRFLVRLAQNISDADD</sequence>
<gene>
    <name evidence="9" type="ORF">Pan14r_13010</name>
</gene>
<dbReference type="AlphaFoldDB" id="A0A5C5Y028"/>
<comment type="subcellular location">
    <subcellularLocation>
        <location evidence="1">Membrane</location>
        <topology evidence="1">Multi-pass membrane protein</topology>
    </subcellularLocation>
</comment>
<dbReference type="PROSITE" id="PS50283">
    <property type="entry name" value="NA_SOLUT_SYMP_3"/>
    <property type="match status" value="1"/>
</dbReference>
<evidence type="ECO:0000256" key="4">
    <source>
        <dbReference type="ARBA" id="ARBA00022692"/>
    </source>
</evidence>
<evidence type="ECO:0000256" key="8">
    <source>
        <dbReference type="SAM" id="Phobius"/>
    </source>
</evidence>
<keyword evidence="10" id="KW-1185">Reference proteome</keyword>
<dbReference type="Gene3D" id="1.20.1730.10">
    <property type="entry name" value="Sodium/glucose cotransporter"/>
    <property type="match status" value="1"/>
</dbReference>